<dbReference type="Gene3D" id="2.60.120.560">
    <property type="entry name" value="Exo-inulinase, domain 1"/>
    <property type="match status" value="1"/>
</dbReference>
<proteinExistence type="predicted"/>
<dbReference type="EMBL" id="CP120682">
    <property type="protein sequence ID" value="WKN38266.1"/>
    <property type="molecule type" value="Genomic_DNA"/>
</dbReference>
<reference evidence="1" key="1">
    <citation type="journal article" date="2023" name="Comput. Struct. Biotechnol. J.">
        <title>Discovery of a novel marine Bacteroidetes with a rich repertoire of carbohydrate-active enzymes.</title>
        <authorList>
            <person name="Chen B."/>
            <person name="Liu G."/>
            <person name="Chen Q."/>
            <person name="Wang H."/>
            <person name="Liu L."/>
            <person name="Tang K."/>
        </authorList>
    </citation>
    <scope>NUCLEOTIDE SEQUENCE</scope>
    <source>
        <strain evidence="1">TK19036</strain>
    </source>
</reference>
<name>A0AA49GTC8_9BACT</name>
<accession>A0AA49GTC8</accession>
<evidence type="ECO:0008006" key="2">
    <source>
        <dbReference type="Google" id="ProtNLM"/>
    </source>
</evidence>
<reference evidence="1" key="2">
    <citation type="journal article" date="2024" name="Antonie Van Leeuwenhoek">
        <title>Roseihalotalea indica gen. nov., sp. nov., a halophilic Bacteroidetes from mesopelagic Southwest Indian Ocean with higher carbohydrate metabolic potential.</title>
        <authorList>
            <person name="Chen B."/>
            <person name="Zhang M."/>
            <person name="Lin D."/>
            <person name="Ye J."/>
            <person name="Tang K."/>
        </authorList>
    </citation>
    <scope>NUCLEOTIDE SEQUENCE</scope>
    <source>
        <strain evidence="1">TK19036</strain>
    </source>
</reference>
<dbReference type="AlphaFoldDB" id="A0AA49GTC8"/>
<sequence>MKTLNATVLLLLFTSLVFGQKVKLSKANVTPNNTEISEVKFKGKNALKVKAIVGSELAIVKLPNSNFEDGIIEFEMASNRAIDAHPENRGFAGMAFHVSEDNSALDCIYLRATNGRAEDQVRRNHTVQYFALPDFHFPVLREKFPEKYETYVDVVPNAWIKLKIVVEGRTAKLYVANQSQPTLIVSEMLNKNTSGDIALWVGGGTIAYFANVKITKGRSEKNGK</sequence>
<protein>
    <recommendedName>
        <fullName evidence="2">DUF1080 domain-containing protein</fullName>
    </recommendedName>
</protein>
<gene>
    <name evidence="1" type="ORF">K4G66_06070</name>
</gene>
<organism evidence="1">
    <name type="scientific">Roseihalotalea indica</name>
    <dbReference type="NCBI Taxonomy" id="2867963"/>
    <lineage>
        <taxon>Bacteria</taxon>
        <taxon>Pseudomonadati</taxon>
        <taxon>Bacteroidota</taxon>
        <taxon>Cytophagia</taxon>
        <taxon>Cytophagales</taxon>
        <taxon>Catalimonadaceae</taxon>
        <taxon>Roseihalotalea</taxon>
    </lineage>
</organism>
<evidence type="ECO:0000313" key="1">
    <source>
        <dbReference type="EMBL" id="WKN38266.1"/>
    </source>
</evidence>